<organism evidence="5">
    <name type="scientific">Amphimedon queenslandica</name>
    <name type="common">Sponge</name>
    <dbReference type="NCBI Taxonomy" id="400682"/>
    <lineage>
        <taxon>Eukaryota</taxon>
        <taxon>Metazoa</taxon>
        <taxon>Porifera</taxon>
        <taxon>Demospongiae</taxon>
        <taxon>Heteroscleromorpha</taxon>
        <taxon>Haplosclerida</taxon>
        <taxon>Niphatidae</taxon>
        <taxon>Amphimedon</taxon>
    </lineage>
</organism>
<protein>
    <recommendedName>
        <fullName evidence="6">Caspase family p20 domain-containing protein</fullName>
    </recommendedName>
</protein>
<dbReference type="InterPro" id="IPR011600">
    <property type="entry name" value="Pept_C14_caspase"/>
</dbReference>
<evidence type="ECO:0000256" key="2">
    <source>
        <dbReference type="RuleBase" id="RU003971"/>
    </source>
</evidence>
<comment type="similarity">
    <text evidence="1 2">Belongs to the peptidase C14A family.</text>
</comment>
<dbReference type="EnsemblMetazoa" id="Aqu2.1.24965_001">
    <property type="protein sequence ID" value="Aqu2.1.24965_001"/>
    <property type="gene ID" value="Aqu2.1.24965"/>
</dbReference>
<dbReference type="InParanoid" id="A0A1X7UBU6"/>
<dbReference type="InterPro" id="IPR052039">
    <property type="entry name" value="Caspase-related_regulators"/>
</dbReference>
<dbReference type="GO" id="GO:0006508">
    <property type="term" value="P:proteolysis"/>
    <property type="evidence" value="ECO:0007669"/>
    <property type="project" value="InterPro"/>
</dbReference>
<dbReference type="PROSITE" id="PS50207">
    <property type="entry name" value="CASPASE_P10"/>
    <property type="match status" value="1"/>
</dbReference>
<reference evidence="5" key="1">
    <citation type="submission" date="2017-05" db="UniProtKB">
        <authorList>
            <consortium name="EnsemblMetazoa"/>
        </authorList>
    </citation>
    <scope>IDENTIFICATION</scope>
</reference>
<dbReference type="SUPFAM" id="SSF52129">
    <property type="entry name" value="Caspase-like"/>
    <property type="match status" value="1"/>
</dbReference>
<dbReference type="PRINTS" id="PR00376">
    <property type="entry name" value="IL1BCENZYME"/>
</dbReference>
<dbReference type="InterPro" id="IPR002138">
    <property type="entry name" value="Pept_C14_p10"/>
</dbReference>
<proteinExistence type="inferred from homology"/>
<dbReference type="InterPro" id="IPR001309">
    <property type="entry name" value="Pept_C14_p20"/>
</dbReference>
<evidence type="ECO:0008006" key="6">
    <source>
        <dbReference type="Google" id="ProtNLM"/>
    </source>
</evidence>
<dbReference type="OrthoDB" id="6114029at2759"/>
<dbReference type="eggNOG" id="KOG3573">
    <property type="taxonomic scope" value="Eukaryota"/>
</dbReference>
<evidence type="ECO:0000313" key="5">
    <source>
        <dbReference type="EnsemblMetazoa" id="Aqu2.1.24965_001"/>
    </source>
</evidence>
<evidence type="ECO:0000259" key="4">
    <source>
        <dbReference type="PROSITE" id="PS50208"/>
    </source>
</evidence>
<dbReference type="Pfam" id="PF00656">
    <property type="entry name" value="Peptidase_C14"/>
    <property type="match status" value="1"/>
</dbReference>
<feature type="domain" description="Caspase family p10" evidence="3">
    <location>
        <begin position="173"/>
        <end position="265"/>
    </location>
</feature>
<dbReference type="SMART" id="SM00115">
    <property type="entry name" value="CASc"/>
    <property type="match status" value="1"/>
</dbReference>
<dbReference type="PROSITE" id="PS01122">
    <property type="entry name" value="CASPASE_CYS"/>
    <property type="match status" value="1"/>
</dbReference>
<evidence type="ECO:0000256" key="1">
    <source>
        <dbReference type="ARBA" id="ARBA00010134"/>
    </source>
</evidence>
<dbReference type="PROSITE" id="PS50208">
    <property type="entry name" value="CASPASE_P20"/>
    <property type="match status" value="1"/>
</dbReference>
<feature type="domain" description="Caspase family p20" evidence="4">
    <location>
        <begin position="28"/>
        <end position="149"/>
    </location>
</feature>
<dbReference type="InterPro" id="IPR015917">
    <property type="entry name" value="Pept_C14A"/>
</dbReference>
<dbReference type="InterPro" id="IPR033139">
    <property type="entry name" value="Caspase_cys_AS"/>
</dbReference>
<dbReference type="PANTHER" id="PTHR22576">
    <property type="entry name" value="MUCOSA ASSOCIATED LYMPHOID TISSUE LYMPHOMA TRANSLOCATION PROTEIN 1/PARACASPASE"/>
    <property type="match status" value="1"/>
</dbReference>
<evidence type="ECO:0000259" key="3">
    <source>
        <dbReference type="PROSITE" id="PS50207"/>
    </source>
</evidence>
<dbReference type="InterPro" id="IPR029030">
    <property type="entry name" value="Caspase-like_dom_sf"/>
</dbReference>
<dbReference type="STRING" id="400682.A0A1X7UBU6"/>
<dbReference type="CDD" id="cd00032">
    <property type="entry name" value="CASc"/>
    <property type="match status" value="1"/>
</dbReference>
<dbReference type="Gene3D" id="3.40.50.1460">
    <property type="match status" value="1"/>
</dbReference>
<dbReference type="GO" id="GO:0004197">
    <property type="term" value="F:cysteine-type endopeptidase activity"/>
    <property type="evidence" value="ECO:0007669"/>
    <property type="project" value="InterPro"/>
</dbReference>
<dbReference type="PANTHER" id="PTHR22576:SF41">
    <property type="entry name" value="CASPASE 14, APOPTOSIS-RELATED CYSTEINE PEPTIDASE"/>
    <property type="match status" value="1"/>
</dbReference>
<sequence length="265" mass="29949">VTSDWPWPKRKKPDEDIVYHYTTNPGRNRGIVLIINNVEFPDRRRNRDSSKEDGKKLIKAFEKYRYKVTAKLNLKADSMKKAIEKAVKEDVTRDHDSFICCILSHGSPAGIEGVDGTPVTVTELANIVNCDMLLGKPKILIFQACRGDGMPERMVSDLSIPSREEEEVIVSDGRIELPPEADFLFAFSTVDNNRALRGEDSGSHYITALSNAIIDYGSKLSIEKILLVVNHKVAGEPKKVTKDGKTYRYHQMPEIRSTLRGCFYF</sequence>
<accession>A0A1X7UBU6</accession>
<name>A0A1X7UBU6_AMPQE</name>
<dbReference type="AlphaFoldDB" id="A0A1X7UBU6"/>